<evidence type="ECO:0000256" key="1">
    <source>
        <dbReference type="ARBA" id="ARBA00004141"/>
    </source>
</evidence>
<evidence type="ECO:0000256" key="5">
    <source>
        <dbReference type="ARBA" id="ARBA00023136"/>
    </source>
</evidence>
<dbReference type="SUPFAM" id="SSF103481">
    <property type="entry name" value="Multidrug resistance efflux transporter EmrE"/>
    <property type="match status" value="2"/>
</dbReference>
<evidence type="ECO:0000256" key="6">
    <source>
        <dbReference type="SAM" id="Phobius"/>
    </source>
</evidence>
<proteinExistence type="inferred from homology"/>
<dbReference type="Proteomes" id="UP000199054">
    <property type="component" value="Unassembled WGS sequence"/>
</dbReference>
<dbReference type="AlphaFoldDB" id="A0A1H8EJG3"/>
<keyword evidence="3 6" id="KW-0812">Transmembrane</keyword>
<organism evidence="8 9">
    <name type="scientific">Paracoccus alcaliphilus</name>
    <dbReference type="NCBI Taxonomy" id="34002"/>
    <lineage>
        <taxon>Bacteria</taxon>
        <taxon>Pseudomonadati</taxon>
        <taxon>Pseudomonadota</taxon>
        <taxon>Alphaproteobacteria</taxon>
        <taxon>Rhodobacterales</taxon>
        <taxon>Paracoccaceae</taxon>
        <taxon>Paracoccus</taxon>
    </lineage>
</organism>
<dbReference type="STRING" id="34002.SAMN04489859_1002114"/>
<feature type="transmembrane region" description="Helical" evidence="6">
    <location>
        <begin position="144"/>
        <end position="162"/>
    </location>
</feature>
<feature type="domain" description="EamA" evidence="7">
    <location>
        <begin position="11"/>
        <end position="133"/>
    </location>
</feature>
<evidence type="ECO:0000313" key="8">
    <source>
        <dbReference type="EMBL" id="SEN19612.1"/>
    </source>
</evidence>
<reference evidence="8 9" key="1">
    <citation type="submission" date="2016-10" db="EMBL/GenBank/DDBJ databases">
        <authorList>
            <person name="de Groot N.N."/>
        </authorList>
    </citation>
    <scope>NUCLEOTIDE SEQUENCE [LARGE SCALE GENOMIC DNA]</scope>
    <source>
        <strain evidence="8 9">DSM 8512</strain>
    </source>
</reference>
<feature type="transmembrane region" description="Helical" evidence="6">
    <location>
        <begin position="169"/>
        <end position="191"/>
    </location>
</feature>
<comment type="similarity">
    <text evidence="2">Belongs to the EamA transporter family.</text>
</comment>
<feature type="transmembrane region" description="Helical" evidence="6">
    <location>
        <begin position="203"/>
        <end position="222"/>
    </location>
</feature>
<dbReference type="EMBL" id="FODE01000002">
    <property type="protein sequence ID" value="SEN19612.1"/>
    <property type="molecule type" value="Genomic_DNA"/>
</dbReference>
<feature type="domain" description="EamA" evidence="7">
    <location>
        <begin position="143"/>
        <end position="274"/>
    </location>
</feature>
<dbReference type="Pfam" id="PF00892">
    <property type="entry name" value="EamA"/>
    <property type="match status" value="2"/>
</dbReference>
<dbReference type="OrthoDB" id="5430053at2"/>
<feature type="transmembrane region" description="Helical" evidence="6">
    <location>
        <begin position="118"/>
        <end position="138"/>
    </location>
</feature>
<accession>A0A1H8EJG3</accession>
<feature type="transmembrane region" description="Helical" evidence="6">
    <location>
        <begin position="34"/>
        <end position="52"/>
    </location>
</feature>
<dbReference type="PANTHER" id="PTHR32322:SF2">
    <property type="entry name" value="EAMA DOMAIN-CONTAINING PROTEIN"/>
    <property type="match status" value="1"/>
</dbReference>
<feature type="transmembrane region" description="Helical" evidence="6">
    <location>
        <begin position="90"/>
        <end position="111"/>
    </location>
</feature>
<dbReference type="InterPro" id="IPR050638">
    <property type="entry name" value="AA-Vitamin_Transporters"/>
</dbReference>
<keyword evidence="4 6" id="KW-1133">Transmembrane helix</keyword>
<evidence type="ECO:0000256" key="2">
    <source>
        <dbReference type="ARBA" id="ARBA00007362"/>
    </source>
</evidence>
<dbReference type="RefSeq" id="WP_090610338.1">
    <property type="nucleotide sequence ID" value="NZ_CP067127.1"/>
</dbReference>
<name>A0A1H8EJG3_9RHOB</name>
<dbReference type="GO" id="GO:0016020">
    <property type="term" value="C:membrane"/>
    <property type="evidence" value="ECO:0007669"/>
    <property type="project" value="UniProtKB-SubCell"/>
</dbReference>
<feature type="transmembrane region" description="Helical" evidence="6">
    <location>
        <begin position="259"/>
        <end position="275"/>
    </location>
</feature>
<evidence type="ECO:0000313" key="9">
    <source>
        <dbReference type="Proteomes" id="UP000199054"/>
    </source>
</evidence>
<dbReference type="InterPro" id="IPR037185">
    <property type="entry name" value="EmrE-like"/>
</dbReference>
<gene>
    <name evidence="8" type="ORF">SAMN04489859_1002114</name>
</gene>
<sequence length="290" mass="29920">MPNASDILPTALAPMVWGSTYIVATELLPGAPPLSVAAIRALPAGLILLLLVRRLPKGEWLWRSFVLGALNFTVFWALLFVAAYRLPGGIAATVGAVQPLIVVFAAGAVLGMQVTIRAVLAAVMGMAGVALLVLQGGAAPDMTGMAAALGGAVSMAFGTVLTRKWQPPVSALVLTAWQLTAGGLLLLPLALLLDPPIPTPDSASAMGMAYLILFTAVTYILWFRGVARLQPAALSSLGFLSPLTAILLGWVFLGQSLSLLQAIGAAVVIASIWLSQQSAPTAKAATLPVR</sequence>
<dbReference type="InterPro" id="IPR000620">
    <property type="entry name" value="EamA_dom"/>
</dbReference>
<feature type="transmembrane region" description="Helical" evidence="6">
    <location>
        <begin position="234"/>
        <end position="253"/>
    </location>
</feature>
<evidence type="ECO:0000259" key="7">
    <source>
        <dbReference type="Pfam" id="PF00892"/>
    </source>
</evidence>
<keyword evidence="5 6" id="KW-0472">Membrane</keyword>
<dbReference type="PANTHER" id="PTHR32322">
    <property type="entry name" value="INNER MEMBRANE TRANSPORTER"/>
    <property type="match status" value="1"/>
</dbReference>
<comment type="subcellular location">
    <subcellularLocation>
        <location evidence="1">Membrane</location>
        <topology evidence="1">Multi-pass membrane protein</topology>
    </subcellularLocation>
</comment>
<protein>
    <submittedName>
        <fullName evidence="8">Probable blue pigment (Indigoidine) exporter</fullName>
    </submittedName>
</protein>
<keyword evidence="9" id="KW-1185">Reference proteome</keyword>
<evidence type="ECO:0000256" key="4">
    <source>
        <dbReference type="ARBA" id="ARBA00022989"/>
    </source>
</evidence>
<feature type="transmembrane region" description="Helical" evidence="6">
    <location>
        <begin position="64"/>
        <end position="84"/>
    </location>
</feature>
<evidence type="ECO:0000256" key="3">
    <source>
        <dbReference type="ARBA" id="ARBA00022692"/>
    </source>
</evidence>